<reference evidence="3" key="1">
    <citation type="submission" date="2016-07" db="EMBL/GenBank/DDBJ databases">
        <title>Nontailed viruses are major unrecognized killers of bacteria in the ocean.</title>
        <authorList>
            <person name="Kauffman K."/>
            <person name="Hussain F."/>
            <person name="Yang J."/>
            <person name="Arevalo P."/>
            <person name="Brown J."/>
            <person name="Cutler M."/>
            <person name="Kelly L."/>
            <person name="Polz M.F."/>
        </authorList>
    </citation>
    <scope>NUCLEOTIDE SEQUENCE [LARGE SCALE GENOMIC DNA]</scope>
    <source>
        <strain evidence="3">10N.286.55.C1</strain>
    </source>
</reference>
<comment type="caution">
    <text evidence="2">The sequence shown here is derived from an EMBL/GenBank/DDBJ whole genome shotgun (WGS) entry which is preliminary data.</text>
</comment>
<protein>
    <submittedName>
        <fullName evidence="2">Uncharacterized protein</fullName>
    </submittedName>
</protein>
<sequence>MKKTILSLFSVFSLLISAYATSAEEGNLSYNDNTDSWGYPYVTVANSTQFHVSGRVDFAVCLQSTYVANSGQQWTDDERGVCLVTKVTATVATPDGNVAAKPYTSTGTSFSNFAVIYRNGNYEVTRIIN</sequence>
<feature type="chain" id="PRO_5015061235" evidence="1">
    <location>
        <begin position="23"/>
        <end position="129"/>
    </location>
</feature>
<name>A0A1B9Q9Z8_9VIBR</name>
<evidence type="ECO:0000313" key="3">
    <source>
        <dbReference type="Proteomes" id="UP000235778"/>
    </source>
</evidence>
<evidence type="ECO:0000256" key="1">
    <source>
        <dbReference type="SAM" id="SignalP"/>
    </source>
</evidence>
<dbReference type="AlphaFoldDB" id="A0A1B9Q9Z8"/>
<keyword evidence="1" id="KW-0732">Signal</keyword>
<organism evidence="2 3">
    <name type="scientific">Vibrio lentus</name>
    <dbReference type="NCBI Taxonomy" id="136468"/>
    <lineage>
        <taxon>Bacteria</taxon>
        <taxon>Pseudomonadati</taxon>
        <taxon>Pseudomonadota</taxon>
        <taxon>Gammaproteobacteria</taxon>
        <taxon>Vibrionales</taxon>
        <taxon>Vibrionaceae</taxon>
        <taxon>Vibrio</taxon>
    </lineage>
</organism>
<dbReference type="Proteomes" id="UP000235778">
    <property type="component" value="Unassembled WGS sequence"/>
</dbReference>
<feature type="signal peptide" evidence="1">
    <location>
        <begin position="1"/>
        <end position="22"/>
    </location>
</feature>
<dbReference type="EMBL" id="MCSI01000036">
    <property type="protein sequence ID" value="PME71565.1"/>
    <property type="molecule type" value="Genomic_DNA"/>
</dbReference>
<accession>A0A1B9Q9Z8</accession>
<gene>
    <name evidence="2" type="ORF">BCV30_03775</name>
</gene>
<proteinExistence type="predicted"/>
<evidence type="ECO:0000313" key="2">
    <source>
        <dbReference type="EMBL" id="PME71565.1"/>
    </source>
</evidence>
<dbReference type="RefSeq" id="WP_017106459.1">
    <property type="nucleotide sequence ID" value="NZ_MAKA01000164.1"/>
</dbReference>